<sequence>MVEFCKCGSMIINGSCSNKHCSTNLSKLLQAKAKKAGRAKTTTAAAVINTTPKITKAPKASKCITYHISELQPKEE</sequence>
<protein>
    <submittedName>
        <fullName evidence="1">Uncharacterized protein</fullName>
    </submittedName>
</protein>
<gene>
    <name evidence="1" type="ORF">L323_04975</name>
</gene>
<dbReference type="Proteomes" id="UP000016860">
    <property type="component" value="Unassembled WGS sequence"/>
</dbReference>
<evidence type="ECO:0000313" key="1">
    <source>
        <dbReference type="EMBL" id="EPR13246.1"/>
    </source>
</evidence>
<dbReference type="OrthoDB" id="1739966at2"/>
<proteinExistence type="predicted"/>
<organism evidence="1 2">
    <name type="scientific">Ruminiclostridium papyrosolvens C7</name>
    <dbReference type="NCBI Taxonomy" id="1330534"/>
    <lineage>
        <taxon>Bacteria</taxon>
        <taxon>Bacillati</taxon>
        <taxon>Bacillota</taxon>
        <taxon>Clostridia</taxon>
        <taxon>Eubacteriales</taxon>
        <taxon>Oscillospiraceae</taxon>
        <taxon>Ruminiclostridium</taxon>
    </lineage>
</organism>
<reference evidence="1 2" key="1">
    <citation type="journal article" date="2013" name="Genome Announc.">
        <title>Draft Genome Sequence of the Cellulolytic Bacterium Clostridium papyrosolvens C7 (ATCC 700395).</title>
        <authorList>
            <person name="Zepeda V."/>
            <person name="Dassa B."/>
            <person name="Borovok I."/>
            <person name="Lamed R."/>
            <person name="Bayer E.A."/>
            <person name="Cate J.H."/>
        </authorList>
    </citation>
    <scope>NUCLEOTIDE SEQUENCE [LARGE SCALE GENOMIC DNA]</scope>
    <source>
        <strain evidence="1 2">C7</strain>
    </source>
</reference>
<dbReference type="RefSeq" id="WP_020814591.1">
    <property type="nucleotide sequence ID" value="NZ_ATAY01000020.1"/>
</dbReference>
<dbReference type="AlphaFoldDB" id="U4R3V8"/>
<dbReference type="EMBL" id="ATAY01000020">
    <property type="protein sequence ID" value="EPR13246.1"/>
    <property type="molecule type" value="Genomic_DNA"/>
</dbReference>
<dbReference type="PATRIC" id="fig|1330534.3.peg.1000"/>
<evidence type="ECO:0000313" key="2">
    <source>
        <dbReference type="Proteomes" id="UP000016860"/>
    </source>
</evidence>
<accession>U4R3V8</accession>
<comment type="caution">
    <text evidence="1">The sequence shown here is derived from an EMBL/GenBank/DDBJ whole genome shotgun (WGS) entry which is preliminary data.</text>
</comment>
<name>U4R3V8_9FIRM</name>